<name>A0A7D9EF03_PARCT</name>
<comment type="similarity">
    <text evidence="2">Belongs to the cytochrome P450 family.</text>
</comment>
<dbReference type="GO" id="GO:0004497">
    <property type="term" value="F:monooxygenase activity"/>
    <property type="evidence" value="ECO:0007669"/>
    <property type="project" value="UniProtKB-KW"/>
</dbReference>
<dbReference type="PANTHER" id="PTHR24279:SF120">
    <property type="entry name" value="CYTOCHROME P450"/>
    <property type="match status" value="1"/>
</dbReference>
<protein>
    <submittedName>
        <fullName evidence="8">Probable cytochrome P450 CYP44</fullName>
    </submittedName>
</protein>
<evidence type="ECO:0000313" key="9">
    <source>
        <dbReference type="Proteomes" id="UP001152795"/>
    </source>
</evidence>
<dbReference type="GO" id="GO:0005506">
    <property type="term" value="F:iron ion binding"/>
    <property type="evidence" value="ECO:0007669"/>
    <property type="project" value="InterPro"/>
</dbReference>
<reference evidence="8" key="1">
    <citation type="submission" date="2020-04" db="EMBL/GenBank/DDBJ databases">
        <authorList>
            <person name="Alioto T."/>
            <person name="Alioto T."/>
            <person name="Gomez Garrido J."/>
        </authorList>
    </citation>
    <scope>NUCLEOTIDE SEQUENCE</scope>
    <source>
        <strain evidence="8">A484AB</strain>
    </source>
</reference>
<dbReference type="GO" id="GO:0016705">
    <property type="term" value="F:oxidoreductase activity, acting on paired donors, with incorporation or reduction of molecular oxygen"/>
    <property type="evidence" value="ECO:0007669"/>
    <property type="project" value="InterPro"/>
</dbReference>
<gene>
    <name evidence="8" type="ORF">PACLA_8A053708</name>
</gene>
<dbReference type="OrthoDB" id="3945418at2759"/>
<keyword evidence="4" id="KW-0479">Metal-binding</keyword>
<keyword evidence="5" id="KW-0560">Oxidoreductase</keyword>
<keyword evidence="9" id="KW-1185">Reference proteome</keyword>
<evidence type="ECO:0000313" key="8">
    <source>
        <dbReference type="EMBL" id="CAB4008526.1"/>
    </source>
</evidence>
<evidence type="ECO:0000256" key="4">
    <source>
        <dbReference type="ARBA" id="ARBA00022723"/>
    </source>
</evidence>
<evidence type="ECO:0000256" key="2">
    <source>
        <dbReference type="ARBA" id="ARBA00010617"/>
    </source>
</evidence>
<keyword evidence="7" id="KW-0503">Monooxygenase</keyword>
<keyword evidence="6" id="KW-0408">Iron</keyword>
<dbReference type="InterPro" id="IPR001128">
    <property type="entry name" value="Cyt_P450"/>
</dbReference>
<accession>A0A7D9EF03</accession>
<dbReference type="PANTHER" id="PTHR24279">
    <property type="entry name" value="CYTOCHROME P450"/>
    <property type="match status" value="1"/>
</dbReference>
<dbReference type="Proteomes" id="UP001152795">
    <property type="component" value="Unassembled WGS sequence"/>
</dbReference>
<sequence length="347" mass="39393">MSLMTKTRVALQSPFWRLKGMQLMRFESFSVTKRSHEQMNPSTALPFDAIPGPTPLENIVRYIWGGVRDYHVFLEKNFQKYGPIFKYVMPGVNVVHVCDPNDIERVFRNEGYPASRGDLLKSATYYREKGLPTSFSGQDESWHVHRSAFAPKLLPPRALKPFFAEQCNVADDTIVNFKDGRNPDISDQLAKLAMENMAVKIFGVRLGLTGASPDPNAREFTDAVFGHFTAQSKLLFSIPFHEYFKTPTLKELHRCLDKEFEMTDHFIKNASQMRTPLPALASKCLVHRLAEEDKISPEEIFIISESALSGGVHTTFSSLIILLHALGKQPEAQQKIYDEIQRVLQGK</sequence>
<proteinExistence type="inferred from homology"/>
<dbReference type="Gene3D" id="1.10.630.10">
    <property type="entry name" value="Cytochrome P450"/>
    <property type="match status" value="1"/>
</dbReference>
<dbReference type="AlphaFoldDB" id="A0A7D9EF03"/>
<organism evidence="8 9">
    <name type="scientific">Paramuricea clavata</name>
    <name type="common">Red gorgonian</name>
    <name type="synonym">Violescent sea-whip</name>
    <dbReference type="NCBI Taxonomy" id="317549"/>
    <lineage>
        <taxon>Eukaryota</taxon>
        <taxon>Metazoa</taxon>
        <taxon>Cnidaria</taxon>
        <taxon>Anthozoa</taxon>
        <taxon>Octocorallia</taxon>
        <taxon>Malacalcyonacea</taxon>
        <taxon>Plexauridae</taxon>
        <taxon>Paramuricea</taxon>
    </lineage>
</organism>
<dbReference type="EMBL" id="CACRXK020006148">
    <property type="protein sequence ID" value="CAB4008526.1"/>
    <property type="molecule type" value="Genomic_DNA"/>
</dbReference>
<comment type="cofactor">
    <cofactor evidence="1">
        <name>heme</name>
        <dbReference type="ChEBI" id="CHEBI:30413"/>
    </cofactor>
</comment>
<evidence type="ECO:0000256" key="1">
    <source>
        <dbReference type="ARBA" id="ARBA00001971"/>
    </source>
</evidence>
<evidence type="ECO:0000256" key="3">
    <source>
        <dbReference type="ARBA" id="ARBA00022617"/>
    </source>
</evidence>
<dbReference type="GO" id="GO:0020037">
    <property type="term" value="F:heme binding"/>
    <property type="evidence" value="ECO:0007669"/>
    <property type="project" value="InterPro"/>
</dbReference>
<dbReference type="SUPFAM" id="SSF48264">
    <property type="entry name" value="Cytochrome P450"/>
    <property type="match status" value="1"/>
</dbReference>
<keyword evidence="3" id="KW-0349">Heme</keyword>
<evidence type="ECO:0000256" key="5">
    <source>
        <dbReference type="ARBA" id="ARBA00023002"/>
    </source>
</evidence>
<evidence type="ECO:0000256" key="7">
    <source>
        <dbReference type="ARBA" id="ARBA00023033"/>
    </source>
</evidence>
<dbReference type="InterPro" id="IPR036396">
    <property type="entry name" value="Cyt_P450_sf"/>
</dbReference>
<dbReference type="Pfam" id="PF00067">
    <property type="entry name" value="p450"/>
    <property type="match status" value="1"/>
</dbReference>
<comment type="caution">
    <text evidence="8">The sequence shown here is derived from an EMBL/GenBank/DDBJ whole genome shotgun (WGS) entry which is preliminary data.</text>
</comment>
<dbReference type="InterPro" id="IPR050479">
    <property type="entry name" value="CYP11_CYP27_families"/>
</dbReference>
<evidence type="ECO:0000256" key="6">
    <source>
        <dbReference type="ARBA" id="ARBA00023004"/>
    </source>
</evidence>